<evidence type="ECO:0000313" key="2">
    <source>
        <dbReference type="EMBL" id="CAL0325205.1"/>
    </source>
</evidence>
<name>A0AAV1XTX6_LUPLU</name>
<evidence type="ECO:0000256" key="1">
    <source>
        <dbReference type="SAM" id="MobiDB-lite"/>
    </source>
</evidence>
<proteinExistence type="predicted"/>
<dbReference type="AlphaFoldDB" id="A0AAV1XTX6"/>
<gene>
    <name evidence="2" type="ORF">LLUT_LOCUS26265</name>
</gene>
<sequence length="49" mass="5217">MSNKGGSQVQGQGTLHPIASFTNLPGSRSQIKNTIIRDIFKGSSSITKK</sequence>
<evidence type="ECO:0000313" key="3">
    <source>
        <dbReference type="Proteomes" id="UP001497480"/>
    </source>
</evidence>
<keyword evidence="3" id="KW-1185">Reference proteome</keyword>
<accession>A0AAV1XTX6</accession>
<feature type="region of interest" description="Disordered" evidence="1">
    <location>
        <begin position="1"/>
        <end position="27"/>
    </location>
</feature>
<comment type="caution">
    <text evidence="2">The sequence shown here is derived from an EMBL/GenBank/DDBJ whole genome shotgun (WGS) entry which is preliminary data.</text>
</comment>
<organism evidence="2 3">
    <name type="scientific">Lupinus luteus</name>
    <name type="common">European yellow lupine</name>
    <dbReference type="NCBI Taxonomy" id="3873"/>
    <lineage>
        <taxon>Eukaryota</taxon>
        <taxon>Viridiplantae</taxon>
        <taxon>Streptophyta</taxon>
        <taxon>Embryophyta</taxon>
        <taxon>Tracheophyta</taxon>
        <taxon>Spermatophyta</taxon>
        <taxon>Magnoliopsida</taxon>
        <taxon>eudicotyledons</taxon>
        <taxon>Gunneridae</taxon>
        <taxon>Pentapetalae</taxon>
        <taxon>rosids</taxon>
        <taxon>fabids</taxon>
        <taxon>Fabales</taxon>
        <taxon>Fabaceae</taxon>
        <taxon>Papilionoideae</taxon>
        <taxon>50 kb inversion clade</taxon>
        <taxon>genistoids sensu lato</taxon>
        <taxon>core genistoids</taxon>
        <taxon>Genisteae</taxon>
        <taxon>Lupinus</taxon>
    </lineage>
</organism>
<reference evidence="2 3" key="1">
    <citation type="submission" date="2024-03" db="EMBL/GenBank/DDBJ databases">
        <authorList>
            <person name="Martinez-Hernandez J."/>
        </authorList>
    </citation>
    <scope>NUCLEOTIDE SEQUENCE [LARGE SCALE GENOMIC DNA]</scope>
</reference>
<protein>
    <submittedName>
        <fullName evidence="2">Uncharacterized protein</fullName>
    </submittedName>
</protein>
<feature type="compositionally biased region" description="Polar residues" evidence="1">
    <location>
        <begin position="1"/>
        <end position="13"/>
    </location>
</feature>
<dbReference type="EMBL" id="CAXHTB010000018">
    <property type="protein sequence ID" value="CAL0325205.1"/>
    <property type="molecule type" value="Genomic_DNA"/>
</dbReference>
<dbReference type="Proteomes" id="UP001497480">
    <property type="component" value="Unassembled WGS sequence"/>
</dbReference>